<protein>
    <submittedName>
        <fullName evidence="2">Uncharacterized protein</fullName>
    </submittedName>
</protein>
<organism evidence="2 3">
    <name type="scientific">Methylotenera oryzisoli</name>
    <dbReference type="NCBI Taxonomy" id="2080758"/>
    <lineage>
        <taxon>Bacteria</taxon>
        <taxon>Pseudomonadati</taxon>
        <taxon>Pseudomonadota</taxon>
        <taxon>Betaproteobacteria</taxon>
        <taxon>Nitrosomonadales</taxon>
        <taxon>Methylophilaceae</taxon>
        <taxon>Methylotenera</taxon>
    </lineage>
</organism>
<evidence type="ECO:0000256" key="1">
    <source>
        <dbReference type="SAM" id="Phobius"/>
    </source>
</evidence>
<keyword evidence="1" id="KW-0472">Membrane</keyword>
<reference evidence="2 3" key="1">
    <citation type="submission" date="2018-02" db="EMBL/GenBank/DDBJ databases">
        <title>A novel lanthanide dependent methylotroph, Methylotenera sp. La3113.</title>
        <authorList>
            <person name="Lv H."/>
            <person name="Tani A."/>
        </authorList>
    </citation>
    <scope>NUCLEOTIDE SEQUENCE [LARGE SCALE GENOMIC DNA]</scope>
    <source>
        <strain evidence="2 3">La3113</strain>
    </source>
</reference>
<sequence>MSAILSILIGIYIVVDAAYLAAIADSETRHCMIGKHAGAVMSGLYMIVGFHNDFTILFGVTIALFMWPDTYFRLLDYLQAKNHRVYLFVIGLFKHRSRRKSGS</sequence>
<evidence type="ECO:0000313" key="3">
    <source>
        <dbReference type="Proteomes" id="UP000297706"/>
    </source>
</evidence>
<feature type="transmembrane region" description="Helical" evidence="1">
    <location>
        <begin position="44"/>
        <end position="67"/>
    </location>
</feature>
<dbReference type="EMBL" id="PQVH01000008">
    <property type="protein sequence ID" value="TFW71415.1"/>
    <property type="molecule type" value="Genomic_DNA"/>
</dbReference>
<feature type="transmembrane region" description="Helical" evidence="1">
    <location>
        <begin position="6"/>
        <end position="24"/>
    </location>
</feature>
<proteinExistence type="predicted"/>
<gene>
    <name evidence="2" type="ORF">C3Y98_04735</name>
</gene>
<dbReference type="RefSeq" id="WP_135276962.1">
    <property type="nucleotide sequence ID" value="NZ_PQVH01000008.1"/>
</dbReference>
<accession>A0A4Y9VQY0</accession>
<keyword evidence="1" id="KW-1133">Transmembrane helix</keyword>
<keyword evidence="1" id="KW-0812">Transmembrane</keyword>
<keyword evidence="3" id="KW-1185">Reference proteome</keyword>
<comment type="caution">
    <text evidence="2">The sequence shown here is derived from an EMBL/GenBank/DDBJ whole genome shotgun (WGS) entry which is preliminary data.</text>
</comment>
<name>A0A4Y9VQY0_9PROT</name>
<evidence type="ECO:0000313" key="2">
    <source>
        <dbReference type="EMBL" id="TFW71415.1"/>
    </source>
</evidence>
<dbReference type="Proteomes" id="UP000297706">
    <property type="component" value="Unassembled WGS sequence"/>
</dbReference>
<dbReference type="AlphaFoldDB" id="A0A4Y9VQY0"/>